<sequence length="42" mass="5350">MDLQKDHKKRQFWFEICPDIPSDVRKDPKKRQFWHVARLRNR</sequence>
<name>A0A0A9C6E3_ARUDO</name>
<accession>A0A0A9C6E3</accession>
<reference evidence="1" key="2">
    <citation type="journal article" date="2015" name="Data Brief">
        <title>Shoot transcriptome of the giant reed, Arundo donax.</title>
        <authorList>
            <person name="Barrero R.A."/>
            <person name="Guerrero F.D."/>
            <person name="Moolhuijzen P."/>
            <person name="Goolsby J.A."/>
            <person name="Tidwell J."/>
            <person name="Bellgard S.E."/>
            <person name="Bellgard M.I."/>
        </authorList>
    </citation>
    <scope>NUCLEOTIDE SEQUENCE</scope>
    <source>
        <tissue evidence="1">Shoot tissue taken approximately 20 cm above the soil surface</tissue>
    </source>
</reference>
<reference evidence="1" key="1">
    <citation type="submission" date="2014-09" db="EMBL/GenBank/DDBJ databases">
        <authorList>
            <person name="Magalhaes I.L.F."/>
            <person name="Oliveira U."/>
            <person name="Santos F.R."/>
            <person name="Vidigal T.H.D.A."/>
            <person name="Brescovit A.D."/>
            <person name="Santos A.J."/>
        </authorList>
    </citation>
    <scope>NUCLEOTIDE SEQUENCE</scope>
    <source>
        <tissue evidence="1">Shoot tissue taken approximately 20 cm above the soil surface</tissue>
    </source>
</reference>
<proteinExistence type="predicted"/>
<protein>
    <submittedName>
        <fullName evidence="1">Uncharacterized protein</fullName>
    </submittedName>
</protein>
<evidence type="ECO:0000313" key="1">
    <source>
        <dbReference type="EMBL" id="JAD67072.1"/>
    </source>
</evidence>
<dbReference type="AlphaFoldDB" id="A0A0A9C6E3"/>
<dbReference type="EMBL" id="GBRH01230823">
    <property type="protein sequence ID" value="JAD67072.1"/>
    <property type="molecule type" value="Transcribed_RNA"/>
</dbReference>
<organism evidence="1">
    <name type="scientific">Arundo donax</name>
    <name type="common">Giant reed</name>
    <name type="synonym">Donax arundinaceus</name>
    <dbReference type="NCBI Taxonomy" id="35708"/>
    <lineage>
        <taxon>Eukaryota</taxon>
        <taxon>Viridiplantae</taxon>
        <taxon>Streptophyta</taxon>
        <taxon>Embryophyta</taxon>
        <taxon>Tracheophyta</taxon>
        <taxon>Spermatophyta</taxon>
        <taxon>Magnoliopsida</taxon>
        <taxon>Liliopsida</taxon>
        <taxon>Poales</taxon>
        <taxon>Poaceae</taxon>
        <taxon>PACMAD clade</taxon>
        <taxon>Arundinoideae</taxon>
        <taxon>Arundineae</taxon>
        <taxon>Arundo</taxon>
    </lineage>
</organism>